<dbReference type="InterPro" id="IPR023660">
    <property type="entry name" value="Arg_Kinase"/>
</dbReference>
<dbReference type="GO" id="GO:0004111">
    <property type="term" value="F:creatine kinase activity"/>
    <property type="evidence" value="ECO:0007669"/>
    <property type="project" value="InterPro"/>
</dbReference>
<evidence type="ECO:0000313" key="12">
    <source>
        <dbReference type="Proteomes" id="UP000593626"/>
    </source>
</evidence>
<dbReference type="InterPro" id="IPR000749">
    <property type="entry name" value="ATP-guanido_PTrfase"/>
</dbReference>
<dbReference type="PANTHER" id="PTHR11547:SF38">
    <property type="entry name" value="ARGININE KINASE 1-RELATED"/>
    <property type="match status" value="1"/>
</dbReference>
<comment type="function">
    <text evidence="7">Catalyzes the specific phosphorylation of arginine residues in a large number of proteins. Is part of the bacterial stress response system. Protein arginine phosphorylation has a physiologically important role and is involved in the regulation of many critical cellular processes, such as protein homeostasis, motility, competence, and stringent and stress responses, by regulating gene expression and protein activity.</text>
</comment>
<evidence type="ECO:0000256" key="1">
    <source>
        <dbReference type="ARBA" id="ARBA00022533"/>
    </source>
</evidence>
<evidence type="ECO:0000313" key="11">
    <source>
        <dbReference type="EMBL" id="QPC48008.1"/>
    </source>
</evidence>
<dbReference type="AlphaFoldDB" id="A0A7S8HGK6"/>
<protein>
    <recommendedName>
        <fullName evidence="7">Protein-arginine kinase</fullName>
        <ecNumber evidence="7">2.7.14.1</ecNumber>
    </recommendedName>
</protein>
<dbReference type="EC" id="2.7.14.1" evidence="7"/>
<dbReference type="HAMAP" id="MF_00602">
    <property type="entry name" value="Prot_Arg_kinase"/>
    <property type="match status" value="1"/>
</dbReference>
<dbReference type="Pfam" id="PF00217">
    <property type="entry name" value="ATP-gua_Ptrans"/>
    <property type="match status" value="1"/>
</dbReference>
<proteinExistence type="inferred from homology"/>
<dbReference type="GO" id="GO:1990424">
    <property type="term" value="F:protein arginine kinase activity"/>
    <property type="evidence" value="ECO:0007669"/>
    <property type="project" value="UniProtKB-EC"/>
</dbReference>
<dbReference type="GO" id="GO:0005615">
    <property type="term" value="C:extracellular space"/>
    <property type="evidence" value="ECO:0007669"/>
    <property type="project" value="TreeGrafter"/>
</dbReference>
<accession>A0A7S8HGK6</accession>
<evidence type="ECO:0000256" key="9">
    <source>
        <dbReference type="RuleBase" id="RU000505"/>
    </source>
</evidence>
<keyword evidence="12" id="KW-1185">Reference proteome</keyword>
<feature type="binding site" evidence="7 8">
    <location>
        <position position="126"/>
    </location>
    <ligand>
        <name>ATP</name>
        <dbReference type="ChEBI" id="CHEBI:30616"/>
    </ligand>
</feature>
<dbReference type="NCBIfam" id="NF002194">
    <property type="entry name" value="PRK01059.1-4"/>
    <property type="match status" value="1"/>
</dbReference>
<dbReference type="Proteomes" id="UP000593626">
    <property type="component" value="Chromosome"/>
</dbReference>
<keyword evidence="5 7" id="KW-0067">ATP-binding</keyword>
<dbReference type="CDD" id="cd07930">
    <property type="entry name" value="bacterial_phosphagen_kinase"/>
    <property type="match status" value="1"/>
</dbReference>
<evidence type="ECO:0000256" key="2">
    <source>
        <dbReference type="ARBA" id="ARBA00022679"/>
    </source>
</evidence>
<dbReference type="GO" id="GO:0005524">
    <property type="term" value="F:ATP binding"/>
    <property type="evidence" value="ECO:0007669"/>
    <property type="project" value="UniProtKB-UniRule"/>
</dbReference>
<dbReference type="GO" id="GO:0046314">
    <property type="term" value="P:phosphocreatine biosynthetic process"/>
    <property type="evidence" value="ECO:0007669"/>
    <property type="project" value="InterPro"/>
</dbReference>
<dbReference type="FunFam" id="3.30.590.10:FF:000007">
    <property type="entry name" value="Protein-arginine kinase"/>
    <property type="match status" value="1"/>
</dbReference>
<feature type="binding site" evidence="7 8">
    <location>
        <begin position="27"/>
        <end position="31"/>
    </location>
    <ligand>
        <name>ATP</name>
        <dbReference type="ChEBI" id="CHEBI:30616"/>
    </ligand>
</feature>
<comment type="similarity">
    <text evidence="7 8 9">Belongs to the ATP:guanido phosphotransferase family.</text>
</comment>
<dbReference type="NCBIfam" id="NF002195">
    <property type="entry name" value="PRK01059.1-5"/>
    <property type="match status" value="1"/>
</dbReference>
<evidence type="ECO:0000256" key="7">
    <source>
        <dbReference type="HAMAP-Rule" id="MF_00602"/>
    </source>
</evidence>
<evidence type="ECO:0000256" key="4">
    <source>
        <dbReference type="ARBA" id="ARBA00022777"/>
    </source>
</evidence>
<dbReference type="PROSITE" id="PS00112">
    <property type="entry name" value="PHOSPHAGEN_KINASE"/>
    <property type="match status" value="1"/>
</dbReference>
<evidence type="ECO:0000256" key="3">
    <source>
        <dbReference type="ARBA" id="ARBA00022741"/>
    </source>
</evidence>
<organism evidence="11 12">
    <name type="scientific">Mangrovibacillus cuniculi</name>
    <dbReference type="NCBI Taxonomy" id="2593652"/>
    <lineage>
        <taxon>Bacteria</taxon>
        <taxon>Bacillati</taxon>
        <taxon>Bacillota</taxon>
        <taxon>Bacilli</taxon>
        <taxon>Bacillales</taxon>
        <taxon>Bacillaceae</taxon>
        <taxon>Mangrovibacillus</taxon>
    </lineage>
</organism>
<evidence type="ECO:0000256" key="6">
    <source>
        <dbReference type="ARBA" id="ARBA00051816"/>
    </source>
</evidence>
<reference evidence="11 12" key="1">
    <citation type="submission" date="2019-07" db="EMBL/GenBank/DDBJ databases">
        <title>Genome sequence of 2 isolates from Red Sea Mangroves.</title>
        <authorList>
            <person name="Sefrji F."/>
            <person name="Michoud G."/>
            <person name="Merlino G."/>
            <person name="Daffonchio D."/>
        </authorList>
    </citation>
    <scope>NUCLEOTIDE SEQUENCE [LARGE SCALE GENOMIC DNA]</scope>
    <source>
        <strain evidence="11 12">R1DC41</strain>
    </source>
</reference>
<dbReference type="EMBL" id="CP049742">
    <property type="protein sequence ID" value="QPC48008.1"/>
    <property type="molecule type" value="Genomic_DNA"/>
</dbReference>
<dbReference type="Gene3D" id="3.30.590.10">
    <property type="entry name" value="Glutamine synthetase/guanido kinase, catalytic domain"/>
    <property type="match status" value="1"/>
</dbReference>
<keyword evidence="4 7" id="KW-0418">Kinase</keyword>
<feature type="binding site" evidence="8">
    <location>
        <begin position="177"/>
        <end position="181"/>
    </location>
    <ligand>
        <name>ATP</name>
        <dbReference type="ChEBI" id="CHEBI:30616"/>
    </ligand>
</feature>
<evidence type="ECO:0000259" key="10">
    <source>
        <dbReference type="PROSITE" id="PS51510"/>
    </source>
</evidence>
<keyword evidence="1 7" id="KW-0021">Allosteric enzyme</keyword>
<feature type="short sequence motif" description="RDXXRA motif of the pArg binding pocket involved in allosteric regulation" evidence="7">
    <location>
        <begin position="338"/>
        <end position="343"/>
    </location>
</feature>
<feature type="binding site" evidence="7 8">
    <location>
        <position position="92"/>
    </location>
    <ligand>
        <name>ATP</name>
        <dbReference type="ChEBI" id="CHEBI:30616"/>
    </ligand>
</feature>
<keyword evidence="2 7" id="KW-0808">Transferase</keyword>
<dbReference type="InterPro" id="IPR022414">
    <property type="entry name" value="ATP-guanido_PTrfase_cat"/>
</dbReference>
<keyword evidence="3 7" id="KW-0547">Nucleotide-binding</keyword>
<sequence length="357" mass="40285">MIPETMLQTGRSPWMDWNGPENDIVLSSRIRLARNLEDIEFPTTHSLEEGKHVLKKIYDAWKEEQQTINVPSYWTLMSELSSLKRAVLVEKHLISPLLASHEENGAVLISEKENVSVLVNEEDHIRIQSLLPGLQLKEAFQTATEVDDLLEKSLTYSYHDSFGYLTSCPTNVGTGLRASVLIHLPGLVLTNRINRLITAVSQLGLVVRGIYGEGSEALGNMFQISNQTTLGKSEEELIEHLESVVHQIIQQERLARETLVKQSNIQLEDRVHRSFGTLKYARIIESKEASQCLSDIQLGIDLGYIKGLQRPLLTELMIQSQPAFLQLGAGETLSASQRDVRRANLIRSRLKEELKEE</sequence>
<feature type="binding site" evidence="7 8">
    <location>
        <begin position="208"/>
        <end position="213"/>
    </location>
    <ligand>
        <name>ATP</name>
        <dbReference type="ChEBI" id="CHEBI:30616"/>
    </ligand>
</feature>
<comment type="catalytic activity">
    <reaction evidence="6 7">
        <text>L-arginyl-[protein] + ATP = N(omega)-phospho-L-arginyl-[protein] + ADP + H(+)</text>
        <dbReference type="Rhea" id="RHEA:43384"/>
        <dbReference type="Rhea" id="RHEA-COMP:10532"/>
        <dbReference type="Rhea" id="RHEA-COMP:10533"/>
        <dbReference type="ChEBI" id="CHEBI:15378"/>
        <dbReference type="ChEBI" id="CHEBI:29965"/>
        <dbReference type="ChEBI" id="CHEBI:30616"/>
        <dbReference type="ChEBI" id="CHEBI:83226"/>
        <dbReference type="ChEBI" id="CHEBI:456216"/>
        <dbReference type="EC" id="2.7.14.1"/>
    </reaction>
</comment>
<evidence type="ECO:0000256" key="5">
    <source>
        <dbReference type="ARBA" id="ARBA00022840"/>
    </source>
</evidence>
<dbReference type="InterPro" id="IPR022415">
    <property type="entry name" value="ATP-guanido_PTrfase_AS"/>
</dbReference>
<dbReference type="PROSITE" id="PS51510">
    <property type="entry name" value="PHOSPHAGEN_KINASE_C"/>
    <property type="match status" value="1"/>
</dbReference>
<comment type="activity regulation">
    <text evidence="7">Appears to be allosterically activated by the binding of pArg-containing polypeptides to the pArg-binding pocket localized in the C-terminal domain of McsB.</text>
</comment>
<gene>
    <name evidence="7" type="primary">mcsB</name>
    <name evidence="11" type="ORF">G8O30_14215</name>
</gene>
<dbReference type="RefSeq" id="WP_239672689.1">
    <property type="nucleotide sequence ID" value="NZ_CP049742.1"/>
</dbReference>
<dbReference type="PANTHER" id="PTHR11547">
    <property type="entry name" value="ARGININE OR CREATINE KINASE"/>
    <property type="match status" value="1"/>
</dbReference>
<dbReference type="InterPro" id="IPR014746">
    <property type="entry name" value="Gln_synth/guanido_kin_cat_dom"/>
</dbReference>
<feature type="domain" description="Phosphagen kinase C-terminal" evidence="10">
    <location>
        <begin position="24"/>
        <end position="255"/>
    </location>
</feature>
<comment type="caution">
    <text evidence="7">Lacks conserved residue(s) required for the propagation of feature annotation.</text>
</comment>
<name>A0A7S8HGK6_9BACI</name>
<dbReference type="SUPFAM" id="SSF55931">
    <property type="entry name" value="Glutamine synthetase/guanido kinase"/>
    <property type="match status" value="1"/>
</dbReference>
<dbReference type="KEGG" id="mcui:G8O30_14215"/>
<evidence type="ECO:0000256" key="8">
    <source>
        <dbReference type="PROSITE-ProRule" id="PRU00843"/>
    </source>
</evidence>